<keyword evidence="10" id="KW-0472">Membrane</keyword>
<evidence type="ECO:0000256" key="6">
    <source>
        <dbReference type="ARBA" id="ARBA00022475"/>
    </source>
</evidence>
<evidence type="ECO:0000256" key="9">
    <source>
        <dbReference type="ARBA" id="ARBA00022927"/>
    </source>
</evidence>
<dbReference type="GeneTree" id="ENSGT00960000189323"/>
<dbReference type="GO" id="GO:0048193">
    <property type="term" value="P:Golgi vesicle transport"/>
    <property type="evidence" value="ECO:0007669"/>
    <property type="project" value="TreeGrafter"/>
</dbReference>
<feature type="domain" description="KIND" evidence="14">
    <location>
        <begin position="27"/>
        <end position="80"/>
    </location>
</feature>
<dbReference type="AlphaFoldDB" id="A0A493TNB3"/>
<keyword evidence="9" id="KW-0653">Protein transport</keyword>
<evidence type="ECO:0000313" key="16">
    <source>
        <dbReference type="Proteomes" id="UP000016666"/>
    </source>
</evidence>
<evidence type="ECO:0000313" key="15">
    <source>
        <dbReference type="Ensembl" id="ENSAPLP00000027367.1"/>
    </source>
</evidence>
<organism evidence="15 16">
    <name type="scientific">Anas platyrhynchos platyrhynchos</name>
    <name type="common">Northern mallard</name>
    <dbReference type="NCBI Taxonomy" id="8840"/>
    <lineage>
        <taxon>Eukaryota</taxon>
        <taxon>Metazoa</taxon>
        <taxon>Chordata</taxon>
        <taxon>Craniata</taxon>
        <taxon>Vertebrata</taxon>
        <taxon>Euteleostomi</taxon>
        <taxon>Archelosauria</taxon>
        <taxon>Archosauria</taxon>
        <taxon>Dinosauria</taxon>
        <taxon>Saurischia</taxon>
        <taxon>Theropoda</taxon>
        <taxon>Coelurosauria</taxon>
        <taxon>Aves</taxon>
        <taxon>Neognathae</taxon>
        <taxon>Galloanserae</taxon>
        <taxon>Anseriformes</taxon>
        <taxon>Anatidae</taxon>
        <taxon>Anatinae</taxon>
        <taxon>Anas</taxon>
    </lineage>
</organism>
<dbReference type="GO" id="GO:0003779">
    <property type="term" value="F:actin binding"/>
    <property type="evidence" value="ECO:0007669"/>
    <property type="project" value="UniProtKB-KW"/>
</dbReference>
<dbReference type="GO" id="GO:0040038">
    <property type="term" value="P:polar body extrusion after meiotic divisions"/>
    <property type="evidence" value="ECO:0007669"/>
    <property type="project" value="TreeGrafter"/>
</dbReference>
<dbReference type="GO" id="GO:0015031">
    <property type="term" value="P:protein transport"/>
    <property type="evidence" value="ECO:0007669"/>
    <property type="project" value="UniProtKB-KW"/>
</dbReference>
<evidence type="ECO:0000256" key="4">
    <source>
        <dbReference type="ARBA" id="ARBA00010956"/>
    </source>
</evidence>
<keyword evidence="5" id="KW-0813">Transport</keyword>
<dbReference type="PANTHER" id="PTHR21345:SF9">
    <property type="entry name" value="KIND DOMAIN-CONTAINING PROTEIN"/>
    <property type="match status" value="1"/>
</dbReference>
<keyword evidence="6" id="KW-1003">Cell membrane</keyword>
<dbReference type="InterPro" id="IPR011019">
    <property type="entry name" value="KIND_dom"/>
</dbReference>
<reference evidence="15 16" key="1">
    <citation type="submission" date="2017-10" db="EMBL/GenBank/DDBJ databases">
        <title>A new Pekin duck reference genome.</title>
        <authorList>
            <person name="Hou Z.-C."/>
            <person name="Zhou Z.-K."/>
            <person name="Zhu F."/>
            <person name="Hou S.-S."/>
        </authorList>
    </citation>
    <scope>NUCLEOTIDE SEQUENCE [LARGE SCALE GENOMIC DNA]</scope>
</reference>
<dbReference type="GO" id="GO:0005856">
    <property type="term" value="C:cytoskeleton"/>
    <property type="evidence" value="ECO:0007669"/>
    <property type="project" value="UniProtKB-SubCell"/>
</dbReference>
<keyword evidence="8" id="KW-0677">Repeat</keyword>
<evidence type="ECO:0000256" key="13">
    <source>
        <dbReference type="ARBA" id="ARBA00023329"/>
    </source>
</evidence>
<dbReference type="PROSITE" id="PS51377">
    <property type="entry name" value="KIND"/>
    <property type="match status" value="1"/>
</dbReference>
<evidence type="ECO:0000256" key="10">
    <source>
        <dbReference type="ARBA" id="ARBA00023136"/>
    </source>
</evidence>
<name>A0A493TNB3_ANAPP</name>
<dbReference type="InterPro" id="IPR029901">
    <property type="entry name" value="Spire"/>
</dbReference>
<keyword evidence="13" id="KW-0968">Cytoplasmic vesicle</keyword>
<evidence type="ECO:0000256" key="12">
    <source>
        <dbReference type="ARBA" id="ARBA00023212"/>
    </source>
</evidence>
<evidence type="ECO:0000259" key="14">
    <source>
        <dbReference type="PROSITE" id="PS51377"/>
    </source>
</evidence>
<keyword evidence="11" id="KW-0009">Actin-binding</keyword>
<dbReference type="GO" id="GO:0030659">
    <property type="term" value="C:cytoplasmic vesicle membrane"/>
    <property type="evidence" value="ECO:0007669"/>
    <property type="project" value="UniProtKB-SubCell"/>
</dbReference>
<comment type="similarity">
    <text evidence="4">Belongs to the spire family.</text>
</comment>
<sequence>TAGAGAACGGMRTAAPSARRPPRAAKVSLAEVLRCFEHPISEGQAWALCFQCCSGCLLQILCLWFPTPCAPLDCIVPTHS</sequence>
<accession>A0A493TNB3</accession>
<dbReference type="STRING" id="8840.ENSAPLP00000027367"/>
<evidence type="ECO:0000256" key="5">
    <source>
        <dbReference type="ARBA" id="ARBA00022448"/>
    </source>
</evidence>
<protein>
    <recommendedName>
        <fullName evidence="14">KIND domain-containing protein</fullName>
    </recommendedName>
</protein>
<dbReference type="GO" id="GO:0005938">
    <property type="term" value="C:cell cortex"/>
    <property type="evidence" value="ECO:0007669"/>
    <property type="project" value="TreeGrafter"/>
</dbReference>
<dbReference type="Gene3D" id="1.10.510.10">
    <property type="entry name" value="Transferase(Phosphotransferase) domain 1"/>
    <property type="match status" value="1"/>
</dbReference>
<keyword evidence="16" id="KW-1185">Reference proteome</keyword>
<keyword evidence="12" id="KW-0206">Cytoskeleton</keyword>
<dbReference type="Ensembl" id="ENSAPLT00000030710.1">
    <property type="protein sequence ID" value="ENSAPLP00000027367.1"/>
    <property type="gene ID" value="ENSAPLG00000027848.1"/>
</dbReference>
<dbReference type="GO" id="GO:0036089">
    <property type="term" value="P:cleavage furrow formation"/>
    <property type="evidence" value="ECO:0007669"/>
    <property type="project" value="TreeGrafter"/>
</dbReference>
<comment type="subcellular location">
    <subcellularLocation>
        <location evidence="3">Cell membrane</location>
        <topology evidence="3">Peripheral membrane protein</topology>
        <orientation evidence="3">Cytoplasmic side</orientation>
    </subcellularLocation>
    <subcellularLocation>
        <location evidence="2">Cytoplasm</location>
        <location evidence="2">Cytoskeleton</location>
    </subcellularLocation>
    <subcellularLocation>
        <location evidence="1">Cytoplasmic vesicle membrane</location>
        <topology evidence="1">Peripheral membrane protein</topology>
        <orientation evidence="1">Cytoplasmic side</orientation>
    </subcellularLocation>
</comment>
<dbReference type="GO" id="GO:0051639">
    <property type="term" value="P:actin filament network formation"/>
    <property type="evidence" value="ECO:0007669"/>
    <property type="project" value="TreeGrafter"/>
</dbReference>
<dbReference type="PANTHER" id="PTHR21345">
    <property type="entry name" value="SPIRE"/>
    <property type="match status" value="1"/>
</dbReference>
<evidence type="ECO:0000256" key="8">
    <source>
        <dbReference type="ARBA" id="ARBA00022737"/>
    </source>
</evidence>
<dbReference type="GO" id="GO:0051295">
    <property type="term" value="P:establishment of meiotic spindle localization"/>
    <property type="evidence" value="ECO:0007669"/>
    <property type="project" value="TreeGrafter"/>
</dbReference>
<proteinExistence type="inferred from homology"/>
<reference evidence="15" key="2">
    <citation type="submission" date="2025-08" db="UniProtKB">
        <authorList>
            <consortium name="Ensembl"/>
        </authorList>
    </citation>
    <scope>IDENTIFICATION</scope>
</reference>
<evidence type="ECO:0000256" key="3">
    <source>
        <dbReference type="ARBA" id="ARBA00004413"/>
    </source>
</evidence>
<dbReference type="GO" id="GO:0045010">
    <property type="term" value="P:actin nucleation"/>
    <property type="evidence" value="ECO:0007669"/>
    <property type="project" value="InterPro"/>
</dbReference>
<evidence type="ECO:0000256" key="11">
    <source>
        <dbReference type="ARBA" id="ARBA00023203"/>
    </source>
</evidence>
<keyword evidence="7" id="KW-0963">Cytoplasm</keyword>
<evidence type="ECO:0000256" key="7">
    <source>
        <dbReference type="ARBA" id="ARBA00022490"/>
    </source>
</evidence>
<dbReference type="GO" id="GO:0005886">
    <property type="term" value="C:plasma membrane"/>
    <property type="evidence" value="ECO:0007669"/>
    <property type="project" value="UniProtKB-SubCell"/>
</dbReference>
<reference evidence="15" key="3">
    <citation type="submission" date="2025-09" db="UniProtKB">
        <authorList>
            <consortium name="Ensembl"/>
        </authorList>
    </citation>
    <scope>IDENTIFICATION</scope>
</reference>
<dbReference type="Proteomes" id="UP000016666">
    <property type="component" value="Chromosome 1"/>
</dbReference>
<dbReference type="GO" id="GO:0008017">
    <property type="term" value="F:microtubule binding"/>
    <property type="evidence" value="ECO:0007669"/>
    <property type="project" value="TreeGrafter"/>
</dbReference>
<evidence type="ECO:0000256" key="1">
    <source>
        <dbReference type="ARBA" id="ARBA00004180"/>
    </source>
</evidence>
<dbReference type="GO" id="GO:0030041">
    <property type="term" value="P:actin filament polymerization"/>
    <property type="evidence" value="ECO:0007669"/>
    <property type="project" value="TreeGrafter"/>
</dbReference>
<dbReference type="Pfam" id="PF16474">
    <property type="entry name" value="KIND"/>
    <property type="match status" value="1"/>
</dbReference>
<evidence type="ECO:0000256" key="2">
    <source>
        <dbReference type="ARBA" id="ARBA00004245"/>
    </source>
</evidence>